<dbReference type="Gene3D" id="3.10.20.810">
    <property type="entry name" value="Phosphoribosyl-AMP cyclohydrolase"/>
    <property type="match status" value="1"/>
</dbReference>
<dbReference type="CDD" id="cd11534">
    <property type="entry name" value="NTP-PPase_HisIE_like"/>
    <property type="match status" value="1"/>
</dbReference>
<comment type="pathway">
    <text evidence="5 15">Amino-acid biosynthesis; L-histidine biosynthesis; L-histidine from 5-phospho-alpha-D-ribose 1-diphosphate: step 2/9.</text>
</comment>
<dbReference type="Pfam" id="PF01502">
    <property type="entry name" value="PRA-CH"/>
    <property type="match status" value="1"/>
</dbReference>
<dbReference type="Pfam" id="PF01503">
    <property type="entry name" value="PRA-PH"/>
    <property type="match status" value="1"/>
</dbReference>
<dbReference type="FunFam" id="3.10.20.810:FF:000001">
    <property type="entry name" value="Histidine biosynthesis bifunctional protein HisIE"/>
    <property type="match status" value="1"/>
</dbReference>
<dbReference type="HAMAP" id="MF_01021">
    <property type="entry name" value="HisI"/>
    <property type="match status" value="1"/>
</dbReference>
<dbReference type="EC" id="3.6.1.31" evidence="15"/>
<dbReference type="RefSeq" id="WP_188962330.1">
    <property type="nucleotide sequence ID" value="NZ_BMOE01000004.1"/>
</dbReference>
<comment type="catalytic activity">
    <reaction evidence="2 15">
        <text>1-(5-phospho-beta-D-ribosyl)-ATP + H2O = 1-(5-phospho-beta-D-ribosyl)-5'-AMP + diphosphate + H(+)</text>
        <dbReference type="Rhea" id="RHEA:22828"/>
        <dbReference type="ChEBI" id="CHEBI:15377"/>
        <dbReference type="ChEBI" id="CHEBI:15378"/>
        <dbReference type="ChEBI" id="CHEBI:33019"/>
        <dbReference type="ChEBI" id="CHEBI:59457"/>
        <dbReference type="ChEBI" id="CHEBI:73183"/>
        <dbReference type="EC" id="3.6.1.31"/>
    </reaction>
</comment>
<evidence type="ECO:0000256" key="2">
    <source>
        <dbReference type="ARBA" id="ARBA00001460"/>
    </source>
</evidence>
<dbReference type="InterPro" id="IPR038019">
    <property type="entry name" value="PRib_AMP_CycHydrolase_sf"/>
</dbReference>
<evidence type="ECO:0000256" key="15">
    <source>
        <dbReference type="HAMAP-Rule" id="MF_01019"/>
    </source>
</evidence>
<evidence type="ECO:0000256" key="12">
    <source>
        <dbReference type="ARBA" id="ARBA00022840"/>
    </source>
</evidence>
<evidence type="ECO:0000313" key="18">
    <source>
        <dbReference type="Proteomes" id="UP000635726"/>
    </source>
</evidence>
<comment type="similarity">
    <text evidence="6 15">In the C-terminal section; belongs to the PRA-PH family.</text>
</comment>
<dbReference type="HAMAP" id="MF_01019">
    <property type="entry name" value="HisIE"/>
    <property type="match status" value="1"/>
</dbReference>
<evidence type="ECO:0000256" key="11">
    <source>
        <dbReference type="ARBA" id="ARBA00022801"/>
    </source>
</evidence>
<keyword evidence="12 15" id="KW-0067">ATP-binding</keyword>
<evidence type="ECO:0000259" key="16">
    <source>
        <dbReference type="Pfam" id="PF01502"/>
    </source>
</evidence>
<dbReference type="EMBL" id="BMOE01000004">
    <property type="protein sequence ID" value="GGJ73612.1"/>
    <property type="molecule type" value="Genomic_DNA"/>
</dbReference>
<dbReference type="InterPro" id="IPR021130">
    <property type="entry name" value="PRib-ATP_PPHydrolase-like"/>
</dbReference>
<dbReference type="NCBIfam" id="NF000768">
    <property type="entry name" value="PRK00051.1"/>
    <property type="match status" value="1"/>
</dbReference>
<organism evidence="17 18">
    <name type="scientific">Deinococcus aquiradiocola</name>
    <dbReference type="NCBI Taxonomy" id="393059"/>
    <lineage>
        <taxon>Bacteria</taxon>
        <taxon>Thermotogati</taxon>
        <taxon>Deinococcota</taxon>
        <taxon>Deinococci</taxon>
        <taxon>Deinococcales</taxon>
        <taxon>Deinococcaceae</taxon>
        <taxon>Deinococcus</taxon>
    </lineage>
</organism>
<dbReference type="InterPro" id="IPR008179">
    <property type="entry name" value="HisE"/>
</dbReference>
<sequence>MTTPDPALPPTPATPDLTRVRFGPDGLVPVVTQDAATGEVLMQAYADLAALQHTLATRQGTYYSRSRGEQWVKGLTSGHVQHVESVALDCDGDSVLYRVHQHGPACHTGERSCFFTPLLAAEEETDAGQGLDGVLERVYGTIRERLDTLPEGSYVARLHAGGLDRVLKKVAEESGEVLLATKNAGTGTDDERAAARAELSTEVADLLFHTLFAMAEVGVTPGDVAAVLRGREGRTGLKGPKEVG</sequence>
<dbReference type="SUPFAM" id="SSF101386">
    <property type="entry name" value="all-alpha NTP pyrophosphatases"/>
    <property type="match status" value="1"/>
</dbReference>
<comment type="similarity">
    <text evidence="7 15">In the N-terminal section; belongs to the PRA-CH family.</text>
</comment>
<evidence type="ECO:0000256" key="3">
    <source>
        <dbReference type="ARBA" id="ARBA00004496"/>
    </source>
</evidence>
<reference evidence="17" key="1">
    <citation type="journal article" date="2014" name="Int. J. Syst. Evol. Microbiol.">
        <title>Complete genome sequence of Corynebacterium casei LMG S-19264T (=DSM 44701T), isolated from a smear-ripened cheese.</title>
        <authorList>
            <consortium name="US DOE Joint Genome Institute (JGI-PGF)"/>
            <person name="Walter F."/>
            <person name="Albersmeier A."/>
            <person name="Kalinowski J."/>
            <person name="Ruckert C."/>
        </authorList>
    </citation>
    <scope>NUCLEOTIDE SEQUENCE</scope>
    <source>
        <strain evidence="17">JCM 14371</strain>
    </source>
</reference>
<dbReference type="GO" id="GO:0004635">
    <property type="term" value="F:phosphoribosyl-AMP cyclohydrolase activity"/>
    <property type="evidence" value="ECO:0007669"/>
    <property type="project" value="UniProtKB-UniRule"/>
</dbReference>
<evidence type="ECO:0000256" key="10">
    <source>
        <dbReference type="ARBA" id="ARBA00022741"/>
    </source>
</evidence>
<comment type="catalytic activity">
    <reaction evidence="1 15">
        <text>1-(5-phospho-beta-D-ribosyl)-5'-AMP + H2O = 1-(5-phospho-beta-D-ribosyl)-5-[(5-phospho-beta-D-ribosylamino)methylideneamino]imidazole-4-carboxamide</text>
        <dbReference type="Rhea" id="RHEA:20049"/>
        <dbReference type="ChEBI" id="CHEBI:15377"/>
        <dbReference type="ChEBI" id="CHEBI:58435"/>
        <dbReference type="ChEBI" id="CHEBI:59457"/>
        <dbReference type="EC" id="3.5.4.19"/>
    </reaction>
</comment>
<evidence type="ECO:0000256" key="8">
    <source>
        <dbReference type="ARBA" id="ARBA00022490"/>
    </source>
</evidence>
<evidence type="ECO:0000313" key="17">
    <source>
        <dbReference type="EMBL" id="GGJ73612.1"/>
    </source>
</evidence>
<dbReference type="EC" id="3.5.4.19" evidence="15"/>
<proteinExistence type="inferred from homology"/>
<dbReference type="GO" id="GO:0005524">
    <property type="term" value="F:ATP binding"/>
    <property type="evidence" value="ECO:0007669"/>
    <property type="project" value="UniProtKB-KW"/>
</dbReference>
<comment type="pathway">
    <text evidence="4 15">Amino-acid biosynthesis; L-histidine biosynthesis; L-histidine from 5-phospho-alpha-D-ribose 1-diphosphate: step 3/9.</text>
</comment>
<feature type="domain" description="Phosphoribosyl-AMP cyclohydrolase" evidence="16">
    <location>
        <begin position="42"/>
        <end position="115"/>
    </location>
</feature>
<comment type="subcellular location">
    <subcellularLocation>
        <location evidence="3 15">Cytoplasm</location>
    </subcellularLocation>
</comment>
<keyword evidence="8 15" id="KW-0963">Cytoplasm</keyword>
<dbReference type="NCBIfam" id="TIGR03188">
    <property type="entry name" value="histidine_hisI"/>
    <property type="match status" value="1"/>
</dbReference>
<keyword evidence="11 15" id="KW-0378">Hydrolase</keyword>
<evidence type="ECO:0000256" key="14">
    <source>
        <dbReference type="ARBA" id="ARBA00023268"/>
    </source>
</evidence>
<keyword evidence="13 15" id="KW-0368">Histidine biosynthesis</keyword>
<dbReference type="GO" id="GO:0000105">
    <property type="term" value="P:L-histidine biosynthetic process"/>
    <property type="evidence" value="ECO:0007669"/>
    <property type="project" value="UniProtKB-UniRule"/>
</dbReference>
<evidence type="ECO:0000256" key="13">
    <source>
        <dbReference type="ARBA" id="ARBA00023102"/>
    </source>
</evidence>
<protein>
    <recommendedName>
        <fullName evidence="15">Histidine biosynthesis bifunctional protein HisIE</fullName>
    </recommendedName>
    <domain>
        <recommendedName>
            <fullName evidence="15">Phosphoribosyl-AMP cyclohydrolase</fullName>
            <shortName evidence="15">PRA-CH</shortName>
            <ecNumber evidence="15">3.5.4.19</ecNumber>
        </recommendedName>
    </domain>
    <domain>
        <recommendedName>
            <fullName evidence="15">Phosphoribosyl-ATP pyrophosphatase</fullName>
            <shortName evidence="15">PRA-PH</shortName>
            <ecNumber evidence="15">3.6.1.31</ecNumber>
        </recommendedName>
    </domain>
</protein>
<evidence type="ECO:0000256" key="7">
    <source>
        <dbReference type="ARBA" id="ARBA00008299"/>
    </source>
</evidence>
<dbReference type="GO" id="GO:0004636">
    <property type="term" value="F:phosphoribosyl-ATP diphosphatase activity"/>
    <property type="evidence" value="ECO:0007669"/>
    <property type="project" value="UniProtKB-UniRule"/>
</dbReference>
<evidence type="ECO:0000256" key="6">
    <source>
        <dbReference type="ARBA" id="ARBA00007731"/>
    </source>
</evidence>
<dbReference type="SUPFAM" id="SSF141734">
    <property type="entry name" value="HisI-like"/>
    <property type="match status" value="1"/>
</dbReference>
<gene>
    <name evidence="15 17" type="primary">hisI</name>
    <name evidence="15" type="synonym">hisIE</name>
    <name evidence="17" type="ORF">GCM10008939_17360</name>
</gene>
<keyword evidence="10 15" id="KW-0547">Nucleotide-binding</keyword>
<dbReference type="InterPro" id="IPR023019">
    <property type="entry name" value="His_synth_HisIE"/>
</dbReference>
<keyword evidence="14 15" id="KW-0511">Multifunctional enzyme</keyword>
<dbReference type="NCBIfam" id="NF002747">
    <property type="entry name" value="PRK02759.1"/>
    <property type="match status" value="1"/>
</dbReference>
<dbReference type="AlphaFoldDB" id="A0A917PET9"/>
<accession>A0A917PET9</accession>
<dbReference type="InterPro" id="IPR026660">
    <property type="entry name" value="PRA-CH"/>
</dbReference>
<comment type="caution">
    <text evidence="17">The sequence shown here is derived from an EMBL/GenBank/DDBJ whole genome shotgun (WGS) entry which is preliminary data.</text>
</comment>
<keyword evidence="9 15" id="KW-0028">Amino-acid biosynthesis</keyword>
<feature type="region of interest" description="Phosphoribosyl-ATP pyrophosphohydrolase" evidence="15">
    <location>
        <begin position="135"/>
        <end position="244"/>
    </location>
</feature>
<feature type="region of interest" description="Phosphoribosyl-AMP cyclohydrolase" evidence="15">
    <location>
        <begin position="1"/>
        <end position="134"/>
    </location>
</feature>
<evidence type="ECO:0000256" key="1">
    <source>
        <dbReference type="ARBA" id="ARBA00000024"/>
    </source>
</evidence>
<dbReference type="GO" id="GO:0005737">
    <property type="term" value="C:cytoplasm"/>
    <property type="evidence" value="ECO:0007669"/>
    <property type="project" value="UniProtKB-SubCell"/>
</dbReference>
<dbReference type="PANTHER" id="PTHR42945">
    <property type="entry name" value="HISTIDINE BIOSYNTHESIS BIFUNCTIONAL PROTEIN"/>
    <property type="match status" value="1"/>
</dbReference>
<dbReference type="Gene3D" id="1.10.287.1080">
    <property type="entry name" value="MazG-like"/>
    <property type="match status" value="1"/>
</dbReference>
<name>A0A917PET9_9DEIO</name>
<dbReference type="Proteomes" id="UP000635726">
    <property type="component" value="Unassembled WGS sequence"/>
</dbReference>
<evidence type="ECO:0000256" key="9">
    <source>
        <dbReference type="ARBA" id="ARBA00022605"/>
    </source>
</evidence>
<evidence type="ECO:0000256" key="5">
    <source>
        <dbReference type="ARBA" id="ARBA00005204"/>
    </source>
</evidence>
<evidence type="ECO:0000256" key="4">
    <source>
        <dbReference type="ARBA" id="ARBA00005169"/>
    </source>
</evidence>
<dbReference type="PANTHER" id="PTHR42945:SF1">
    <property type="entry name" value="HISTIDINE BIOSYNTHESIS BIFUNCTIONAL PROTEIN HIS7"/>
    <property type="match status" value="1"/>
</dbReference>
<dbReference type="HAMAP" id="MF_01020">
    <property type="entry name" value="HisE"/>
    <property type="match status" value="1"/>
</dbReference>
<reference evidence="17" key="2">
    <citation type="submission" date="2020-09" db="EMBL/GenBank/DDBJ databases">
        <authorList>
            <person name="Sun Q."/>
            <person name="Ohkuma M."/>
        </authorList>
    </citation>
    <scope>NUCLEOTIDE SEQUENCE</scope>
    <source>
        <strain evidence="17">JCM 14371</strain>
    </source>
</reference>
<keyword evidence="18" id="KW-1185">Reference proteome</keyword>
<dbReference type="InterPro" id="IPR002496">
    <property type="entry name" value="PRib_AMP_CycHydrolase_dom"/>
</dbReference>